<proteinExistence type="predicted"/>
<dbReference type="AlphaFoldDB" id="A0A0E9T3X5"/>
<evidence type="ECO:0000313" key="1">
    <source>
        <dbReference type="EMBL" id="JAH47715.1"/>
    </source>
</evidence>
<name>A0A0E9T3X5_ANGAN</name>
<accession>A0A0E9T3X5</accession>
<protein>
    <submittedName>
        <fullName evidence="1">Uncharacterized protein</fullName>
    </submittedName>
</protein>
<sequence length="40" mass="4542">MNLFIINRPALMNSANLASVIGDREKLHTHWPCRNVIAQP</sequence>
<reference evidence="1" key="1">
    <citation type="submission" date="2014-11" db="EMBL/GenBank/DDBJ databases">
        <authorList>
            <person name="Amaro Gonzalez C."/>
        </authorList>
    </citation>
    <scope>NUCLEOTIDE SEQUENCE</scope>
</reference>
<dbReference type="EMBL" id="GBXM01060862">
    <property type="protein sequence ID" value="JAH47715.1"/>
    <property type="molecule type" value="Transcribed_RNA"/>
</dbReference>
<organism evidence="1">
    <name type="scientific">Anguilla anguilla</name>
    <name type="common">European freshwater eel</name>
    <name type="synonym">Muraena anguilla</name>
    <dbReference type="NCBI Taxonomy" id="7936"/>
    <lineage>
        <taxon>Eukaryota</taxon>
        <taxon>Metazoa</taxon>
        <taxon>Chordata</taxon>
        <taxon>Craniata</taxon>
        <taxon>Vertebrata</taxon>
        <taxon>Euteleostomi</taxon>
        <taxon>Actinopterygii</taxon>
        <taxon>Neopterygii</taxon>
        <taxon>Teleostei</taxon>
        <taxon>Anguilliformes</taxon>
        <taxon>Anguillidae</taxon>
        <taxon>Anguilla</taxon>
    </lineage>
</organism>
<reference evidence="1" key="2">
    <citation type="journal article" date="2015" name="Fish Shellfish Immunol.">
        <title>Early steps in the European eel (Anguilla anguilla)-Vibrio vulnificus interaction in the gills: Role of the RtxA13 toxin.</title>
        <authorList>
            <person name="Callol A."/>
            <person name="Pajuelo D."/>
            <person name="Ebbesson L."/>
            <person name="Teles M."/>
            <person name="MacKenzie S."/>
            <person name="Amaro C."/>
        </authorList>
    </citation>
    <scope>NUCLEOTIDE SEQUENCE</scope>
</reference>